<organism evidence="4">
    <name type="scientific">Kitasatospora sp. CMC57</name>
    <dbReference type="NCBI Taxonomy" id="3231513"/>
    <lineage>
        <taxon>Bacteria</taxon>
        <taxon>Bacillati</taxon>
        <taxon>Actinomycetota</taxon>
        <taxon>Actinomycetes</taxon>
        <taxon>Kitasatosporales</taxon>
        <taxon>Streptomycetaceae</taxon>
        <taxon>Kitasatospora</taxon>
    </lineage>
</organism>
<accession>A0AB33K6W5</accession>
<dbReference type="PROSITE" id="PS50005">
    <property type="entry name" value="TPR"/>
    <property type="match status" value="1"/>
</dbReference>
<keyword evidence="1" id="KW-0802">TPR repeat</keyword>
<evidence type="ECO:0000256" key="1">
    <source>
        <dbReference type="PROSITE-ProRule" id="PRU00339"/>
    </source>
</evidence>
<evidence type="ECO:0000313" key="4">
    <source>
        <dbReference type="EMBL" id="BFP49424.1"/>
    </source>
</evidence>
<sequence>MRRLPLVLTAAALTAALTYAGTAGRTPAPSPAAADGPRTAGVERRGSLDTAIAKDQQHLQTLPGDAAVWARLGAEYVEQARLTADSSYYPKAEQALRRSTSLQPDGNVEALTGLGALTNARHEFALARRYAEQAIAAAPAHWPAYAVLVDARTQLGDDAGATDAVQQLLDLRPGTASFTRAAYDLEQHGRTDDARTALTRALQDAFAPSDRAFCCYQLAELDLARGRADDALAGYRQTLDIDPSYTPALAGTARAEAAIGRTDDAITHYTQATAKLPLPQYLLELGELQEAVGHPEKATEQYRLLAAEQHLAAANGVVDDLSLGQYQADHGAAPEAVRLLRAEWDRRQNVLVADALAWALHRTGANSEALTYADKALAHGWNNPLFLYHRGEIHKALGHTNQARTDLTRALTLNPAFDPLRVPLAHRSLAGLQ</sequence>
<dbReference type="InterPro" id="IPR019734">
    <property type="entry name" value="TPR_rpt"/>
</dbReference>
<dbReference type="PANTHER" id="PTHR12558:SF33">
    <property type="entry name" value="BLL7664 PROTEIN"/>
    <property type="match status" value="1"/>
</dbReference>
<dbReference type="Pfam" id="PF14559">
    <property type="entry name" value="TPR_19"/>
    <property type="match status" value="1"/>
</dbReference>
<dbReference type="PANTHER" id="PTHR12558">
    <property type="entry name" value="CELL DIVISION CYCLE 16,23,27"/>
    <property type="match status" value="1"/>
</dbReference>
<protein>
    <submittedName>
        <fullName evidence="4">Tetratricopeptide repeat protein</fullName>
    </submittedName>
</protein>
<name>A0AB33K6W5_9ACTN</name>
<evidence type="ECO:0000256" key="3">
    <source>
        <dbReference type="SAM" id="SignalP"/>
    </source>
</evidence>
<keyword evidence="3" id="KW-0732">Signal</keyword>
<dbReference type="EMBL" id="AP035881">
    <property type="protein sequence ID" value="BFP49424.1"/>
    <property type="molecule type" value="Genomic_DNA"/>
</dbReference>
<feature type="repeat" description="TPR" evidence="1">
    <location>
        <begin position="384"/>
        <end position="417"/>
    </location>
</feature>
<feature type="chain" id="PRO_5044284124" evidence="3">
    <location>
        <begin position="21"/>
        <end position="433"/>
    </location>
</feature>
<dbReference type="SUPFAM" id="SSF48452">
    <property type="entry name" value="TPR-like"/>
    <property type="match status" value="2"/>
</dbReference>
<evidence type="ECO:0000256" key="2">
    <source>
        <dbReference type="SAM" id="MobiDB-lite"/>
    </source>
</evidence>
<proteinExistence type="predicted"/>
<dbReference type="AlphaFoldDB" id="A0AB33K6W5"/>
<dbReference type="InterPro" id="IPR011990">
    <property type="entry name" value="TPR-like_helical_dom_sf"/>
</dbReference>
<reference evidence="4" key="1">
    <citation type="submission" date="2024-07" db="EMBL/GenBank/DDBJ databases">
        <title>Complete genome sequences of cellulolytic bacteria, Kitasatospora sp. CMC57 and Streptomyces sp. CMC78, isolated from Japanese agricultural soil.</title>
        <authorList>
            <person name="Hashimoto T."/>
            <person name="Ito M."/>
            <person name="Iwamoto M."/>
            <person name="Fukahori D."/>
            <person name="Shoda T."/>
            <person name="Sakoda M."/>
            <person name="Morohoshi T."/>
            <person name="Mitsuboshi M."/>
            <person name="Nishizawa T."/>
        </authorList>
    </citation>
    <scope>NUCLEOTIDE SEQUENCE</scope>
    <source>
        <strain evidence="4">CMC57</strain>
    </source>
</reference>
<gene>
    <name evidence="4" type="ORF">KCMC57_57920</name>
</gene>
<dbReference type="Gene3D" id="1.25.40.10">
    <property type="entry name" value="Tetratricopeptide repeat domain"/>
    <property type="match status" value="3"/>
</dbReference>
<feature type="region of interest" description="Disordered" evidence="2">
    <location>
        <begin position="22"/>
        <end position="42"/>
    </location>
</feature>
<feature type="signal peptide" evidence="3">
    <location>
        <begin position="1"/>
        <end position="20"/>
    </location>
</feature>
<dbReference type="Pfam" id="PF13181">
    <property type="entry name" value="TPR_8"/>
    <property type="match status" value="1"/>
</dbReference>
<dbReference type="SMART" id="SM00028">
    <property type="entry name" value="TPR"/>
    <property type="match status" value="4"/>
</dbReference>